<evidence type="ECO:0000313" key="2">
    <source>
        <dbReference type="Proteomes" id="UP001367508"/>
    </source>
</evidence>
<sequence>MSYPSFSVTIKDVVRRMIHPPPSHFILFTKSLAHSNHPLHFIVKIQLKDSTYPWLQSSNLGYGLVTQRLVGMAFGKDARERRIKNKRKKNDVTNLERRSLWSFDDDHD</sequence>
<dbReference type="EMBL" id="JAYMYQ010000006">
    <property type="protein sequence ID" value="KAK7322584.1"/>
    <property type="molecule type" value="Genomic_DNA"/>
</dbReference>
<protein>
    <submittedName>
        <fullName evidence="1">Uncharacterized protein</fullName>
    </submittedName>
</protein>
<gene>
    <name evidence="1" type="ORF">VNO77_25972</name>
</gene>
<evidence type="ECO:0000313" key="1">
    <source>
        <dbReference type="EMBL" id="KAK7322584.1"/>
    </source>
</evidence>
<name>A0AAN9KV87_CANGL</name>
<accession>A0AAN9KV87</accession>
<reference evidence="1 2" key="1">
    <citation type="submission" date="2024-01" db="EMBL/GenBank/DDBJ databases">
        <title>The genomes of 5 underutilized Papilionoideae crops provide insights into root nodulation and disease resistanc.</title>
        <authorList>
            <person name="Jiang F."/>
        </authorList>
    </citation>
    <scope>NUCLEOTIDE SEQUENCE [LARGE SCALE GENOMIC DNA]</scope>
    <source>
        <strain evidence="1">LVBAO_FW01</strain>
        <tissue evidence="1">Leaves</tissue>
    </source>
</reference>
<organism evidence="1 2">
    <name type="scientific">Canavalia gladiata</name>
    <name type="common">Sword bean</name>
    <name type="synonym">Dolichos gladiatus</name>
    <dbReference type="NCBI Taxonomy" id="3824"/>
    <lineage>
        <taxon>Eukaryota</taxon>
        <taxon>Viridiplantae</taxon>
        <taxon>Streptophyta</taxon>
        <taxon>Embryophyta</taxon>
        <taxon>Tracheophyta</taxon>
        <taxon>Spermatophyta</taxon>
        <taxon>Magnoliopsida</taxon>
        <taxon>eudicotyledons</taxon>
        <taxon>Gunneridae</taxon>
        <taxon>Pentapetalae</taxon>
        <taxon>rosids</taxon>
        <taxon>fabids</taxon>
        <taxon>Fabales</taxon>
        <taxon>Fabaceae</taxon>
        <taxon>Papilionoideae</taxon>
        <taxon>50 kb inversion clade</taxon>
        <taxon>NPAAA clade</taxon>
        <taxon>indigoferoid/millettioid clade</taxon>
        <taxon>Phaseoleae</taxon>
        <taxon>Canavalia</taxon>
    </lineage>
</organism>
<dbReference type="Proteomes" id="UP001367508">
    <property type="component" value="Unassembled WGS sequence"/>
</dbReference>
<dbReference type="AlphaFoldDB" id="A0AAN9KV87"/>
<comment type="caution">
    <text evidence="1">The sequence shown here is derived from an EMBL/GenBank/DDBJ whole genome shotgun (WGS) entry which is preliminary data.</text>
</comment>
<proteinExistence type="predicted"/>
<keyword evidence="2" id="KW-1185">Reference proteome</keyword>